<evidence type="ECO:0000313" key="3">
    <source>
        <dbReference type="Proteomes" id="UP001285441"/>
    </source>
</evidence>
<accession>A0AAE0U0D1</accession>
<dbReference type="EMBL" id="JAULSW010000004">
    <property type="protein sequence ID" value="KAK3385944.1"/>
    <property type="molecule type" value="Genomic_DNA"/>
</dbReference>
<sequence>MAISRSTTIFFFLACVALLTLGIVRVTLGIGDFGTSTTTTPRLNRTAAIRYPSGIPFKFDPDGRAQLFRGNTIISRLSNESALYQSLVVLQEKLKRSHNLSRLIAHLPPSSWHMTVFEGVVGIERGKPGYWPSDLSTDATLDECTALFRTKLSTFDLQLSLPQHISVAGFTSTGLGLRLEHKDDKDLRRLRDRLADLLRIRHPKDHESYQLHLSLGYILRFFTADQKAELDKIVWDHVRDAAMPMTFELGAPEFCAFENMLAYEPLLQLKNITSTGESG</sequence>
<dbReference type="Pfam" id="PF08975">
    <property type="entry name" value="2H-phosphodiest"/>
    <property type="match status" value="1"/>
</dbReference>
<reference evidence="2" key="1">
    <citation type="journal article" date="2023" name="Mol. Phylogenet. Evol.">
        <title>Genome-scale phylogeny and comparative genomics of the fungal order Sordariales.</title>
        <authorList>
            <person name="Hensen N."/>
            <person name="Bonometti L."/>
            <person name="Westerberg I."/>
            <person name="Brannstrom I.O."/>
            <person name="Guillou S."/>
            <person name="Cros-Aarteil S."/>
            <person name="Calhoun S."/>
            <person name="Haridas S."/>
            <person name="Kuo A."/>
            <person name="Mondo S."/>
            <person name="Pangilinan J."/>
            <person name="Riley R."/>
            <person name="LaButti K."/>
            <person name="Andreopoulos B."/>
            <person name="Lipzen A."/>
            <person name="Chen C."/>
            <person name="Yan M."/>
            <person name="Daum C."/>
            <person name="Ng V."/>
            <person name="Clum A."/>
            <person name="Steindorff A."/>
            <person name="Ohm R.A."/>
            <person name="Martin F."/>
            <person name="Silar P."/>
            <person name="Natvig D.O."/>
            <person name="Lalanne C."/>
            <person name="Gautier V."/>
            <person name="Ament-Velasquez S.L."/>
            <person name="Kruys A."/>
            <person name="Hutchinson M.I."/>
            <person name="Powell A.J."/>
            <person name="Barry K."/>
            <person name="Miller A.N."/>
            <person name="Grigoriev I.V."/>
            <person name="Debuchy R."/>
            <person name="Gladieux P."/>
            <person name="Hiltunen Thoren M."/>
            <person name="Johannesson H."/>
        </authorList>
    </citation>
    <scope>NUCLEOTIDE SEQUENCE</scope>
    <source>
        <strain evidence="2">CBS 232.78</strain>
    </source>
</reference>
<dbReference type="InterPro" id="IPR009097">
    <property type="entry name" value="Cyclic_Pdiesterase"/>
</dbReference>
<dbReference type="AlphaFoldDB" id="A0AAE0U0D1"/>
<protein>
    <submittedName>
        <fullName evidence="2">RNA ligase/cyclic nucleotide phosphodiesterase</fullName>
    </submittedName>
</protein>
<dbReference type="InterPro" id="IPR015069">
    <property type="entry name" value="2H-PEstase_DUF1868"/>
</dbReference>
<evidence type="ECO:0000259" key="1">
    <source>
        <dbReference type="Pfam" id="PF08975"/>
    </source>
</evidence>
<dbReference type="Gene3D" id="3.90.1140.10">
    <property type="entry name" value="Cyclic phosphodiesterase"/>
    <property type="match status" value="1"/>
</dbReference>
<feature type="domain" description="DUF1868" evidence="1">
    <location>
        <begin position="58"/>
        <end position="174"/>
    </location>
</feature>
<gene>
    <name evidence="2" type="ORF">B0H63DRAFT_544451</name>
</gene>
<proteinExistence type="predicted"/>
<reference evidence="2" key="2">
    <citation type="submission" date="2023-06" db="EMBL/GenBank/DDBJ databases">
        <authorList>
            <consortium name="Lawrence Berkeley National Laboratory"/>
            <person name="Haridas S."/>
            <person name="Hensen N."/>
            <person name="Bonometti L."/>
            <person name="Westerberg I."/>
            <person name="Brannstrom I.O."/>
            <person name="Guillou S."/>
            <person name="Cros-Aarteil S."/>
            <person name="Calhoun S."/>
            <person name="Kuo A."/>
            <person name="Mondo S."/>
            <person name="Pangilinan J."/>
            <person name="Riley R."/>
            <person name="LaButti K."/>
            <person name="Andreopoulos B."/>
            <person name="Lipzen A."/>
            <person name="Chen C."/>
            <person name="Yanf M."/>
            <person name="Daum C."/>
            <person name="Ng V."/>
            <person name="Clum A."/>
            <person name="Steindorff A."/>
            <person name="Ohm R."/>
            <person name="Martin F."/>
            <person name="Silar P."/>
            <person name="Natvig D."/>
            <person name="Lalanne C."/>
            <person name="Gautier V."/>
            <person name="Ament-velasquez S.L."/>
            <person name="Kruys A."/>
            <person name="Hutchinson M.I."/>
            <person name="Powell A.J."/>
            <person name="Barry K."/>
            <person name="Miller A.N."/>
            <person name="Grigoriev I.V."/>
            <person name="Debuchy R."/>
            <person name="Gladieux P."/>
            <person name="Thoren M.H."/>
            <person name="Johannesson H."/>
        </authorList>
    </citation>
    <scope>NUCLEOTIDE SEQUENCE</scope>
    <source>
        <strain evidence="2">CBS 232.78</strain>
    </source>
</reference>
<name>A0AAE0U0D1_9PEZI</name>
<organism evidence="2 3">
    <name type="scientific">Podospora didyma</name>
    <dbReference type="NCBI Taxonomy" id="330526"/>
    <lineage>
        <taxon>Eukaryota</taxon>
        <taxon>Fungi</taxon>
        <taxon>Dikarya</taxon>
        <taxon>Ascomycota</taxon>
        <taxon>Pezizomycotina</taxon>
        <taxon>Sordariomycetes</taxon>
        <taxon>Sordariomycetidae</taxon>
        <taxon>Sordariales</taxon>
        <taxon>Podosporaceae</taxon>
        <taxon>Podospora</taxon>
    </lineage>
</organism>
<keyword evidence="3" id="KW-1185">Reference proteome</keyword>
<dbReference type="SUPFAM" id="SSF55144">
    <property type="entry name" value="LigT-like"/>
    <property type="match status" value="1"/>
</dbReference>
<keyword evidence="2" id="KW-0436">Ligase</keyword>
<dbReference type="Proteomes" id="UP001285441">
    <property type="component" value="Unassembled WGS sequence"/>
</dbReference>
<evidence type="ECO:0000313" key="2">
    <source>
        <dbReference type="EMBL" id="KAK3385944.1"/>
    </source>
</evidence>
<comment type="caution">
    <text evidence="2">The sequence shown here is derived from an EMBL/GenBank/DDBJ whole genome shotgun (WGS) entry which is preliminary data.</text>
</comment>
<dbReference type="GO" id="GO:0016874">
    <property type="term" value="F:ligase activity"/>
    <property type="evidence" value="ECO:0007669"/>
    <property type="project" value="UniProtKB-KW"/>
</dbReference>